<dbReference type="SUPFAM" id="SSF46894">
    <property type="entry name" value="C-terminal effector domain of the bipartite response regulators"/>
    <property type="match status" value="1"/>
</dbReference>
<dbReference type="Pfam" id="PF13191">
    <property type="entry name" value="AAA_16"/>
    <property type="match status" value="1"/>
</dbReference>
<accession>A0A4R5B4B4</accession>
<keyword evidence="2" id="KW-0067">ATP-binding</keyword>
<evidence type="ECO:0000313" key="4">
    <source>
        <dbReference type="EMBL" id="TDD81058.1"/>
    </source>
</evidence>
<dbReference type="GO" id="GO:0005737">
    <property type="term" value="C:cytoplasm"/>
    <property type="evidence" value="ECO:0007669"/>
    <property type="project" value="TreeGrafter"/>
</dbReference>
<evidence type="ECO:0000256" key="2">
    <source>
        <dbReference type="ARBA" id="ARBA00022840"/>
    </source>
</evidence>
<protein>
    <submittedName>
        <fullName evidence="4">Helix-turn-helix transcriptional regulator</fullName>
    </submittedName>
</protein>
<dbReference type="CDD" id="cd06170">
    <property type="entry name" value="LuxR_C_like"/>
    <property type="match status" value="1"/>
</dbReference>
<name>A0A4R5B4B4_9ACTN</name>
<dbReference type="SMART" id="SM00421">
    <property type="entry name" value="HTH_LUXR"/>
    <property type="match status" value="1"/>
</dbReference>
<reference evidence="4 5" key="1">
    <citation type="submission" date="2019-03" db="EMBL/GenBank/DDBJ databases">
        <title>Draft genome sequences of novel Actinobacteria.</title>
        <authorList>
            <person name="Sahin N."/>
            <person name="Ay H."/>
            <person name="Saygin H."/>
        </authorList>
    </citation>
    <scope>NUCLEOTIDE SEQUENCE [LARGE SCALE GENOMIC DNA]</scope>
    <source>
        <strain evidence="4 5">H3C3</strain>
    </source>
</reference>
<dbReference type="InterPro" id="IPR041664">
    <property type="entry name" value="AAA_16"/>
</dbReference>
<dbReference type="InterPro" id="IPR011990">
    <property type="entry name" value="TPR-like_helical_dom_sf"/>
</dbReference>
<dbReference type="SUPFAM" id="SSF52540">
    <property type="entry name" value="P-loop containing nucleoside triphosphate hydrolases"/>
    <property type="match status" value="1"/>
</dbReference>
<organism evidence="4 5">
    <name type="scientific">Actinomadura rubrisoli</name>
    <dbReference type="NCBI Taxonomy" id="2530368"/>
    <lineage>
        <taxon>Bacteria</taxon>
        <taxon>Bacillati</taxon>
        <taxon>Actinomycetota</taxon>
        <taxon>Actinomycetes</taxon>
        <taxon>Streptosporangiales</taxon>
        <taxon>Thermomonosporaceae</taxon>
        <taxon>Actinomadura</taxon>
    </lineage>
</organism>
<dbReference type="PANTHER" id="PTHR16305:SF35">
    <property type="entry name" value="TRANSCRIPTIONAL ACTIVATOR DOMAIN"/>
    <property type="match status" value="1"/>
</dbReference>
<dbReference type="GO" id="GO:0006355">
    <property type="term" value="P:regulation of DNA-templated transcription"/>
    <property type="evidence" value="ECO:0007669"/>
    <property type="project" value="InterPro"/>
</dbReference>
<feature type="domain" description="HTH luxR-type" evidence="3">
    <location>
        <begin position="857"/>
        <end position="922"/>
    </location>
</feature>
<keyword evidence="5" id="KW-1185">Reference proteome</keyword>
<dbReference type="OrthoDB" id="3178131at2"/>
<gene>
    <name evidence="4" type="ORF">E1298_24790</name>
</gene>
<dbReference type="InterPro" id="IPR027417">
    <property type="entry name" value="P-loop_NTPase"/>
</dbReference>
<dbReference type="PRINTS" id="PR00038">
    <property type="entry name" value="HTHLUXR"/>
</dbReference>
<evidence type="ECO:0000313" key="5">
    <source>
        <dbReference type="Proteomes" id="UP000294513"/>
    </source>
</evidence>
<dbReference type="Gene3D" id="1.25.40.10">
    <property type="entry name" value="Tetratricopeptide repeat domain"/>
    <property type="match status" value="1"/>
</dbReference>
<dbReference type="InterPro" id="IPR036388">
    <property type="entry name" value="WH-like_DNA-bd_sf"/>
</dbReference>
<evidence type="ECO:0000259" key="3">
    <source>
        <dbReference type="PROSITE" id="PS50043"/>
    </source>
</evidence>
<dbReference type="GO" id="GO:0003677">
    <property type="term" value="F:DNA binding"/>
    <property type="evidence" value="ECO:0007669"/>
    <property type="project" value="InterPro"/>
</dbReference>
<dbReference type="InterPro" id="IPR016032">
    <property type="entry name" value="Sig_transdc_resp-reg_C-effctor"/>
</dbReference>
<keyword evidence="1" id="KW-0547">Nucleotide-binding</keyword>
<dbReference type="PROSITE" id="PS00622">
    <property type="entry name" value="HTH_LUXR_1"/>
    <property type="match status" value="1"/>
</dbReference>
<evidence type="ECO:0000256" key="1">
    <source>
        <dbReference type="ARBA" id="ARBA00022741"/>
    </source>
</evidence>
<proteinExistence type="predicted"/>
<dbReference type="Pfam" id="PF00196">
    <property type="entry name" value="GerE"/>
    <property type="match status" value="1"/>
</dbReference>
<dbReference type="Gene3D" id="1.10.10.10">
    <property type="entry name" value="Winged helix-like DNA-binding domain superfamily/Winged helix DNA-binding domain"/>
    <property type="match status" value="1"/>
</dbReference>
<sequence length="927" mass="99807">MVETVPCLSFRKTSLAGGRVPTLVERDEHLDHLDRLIADCGARRGRTVLLDGPIGSGRTALLRACAERARRAGFTTLDADCAPTERALPFGVVNQLLAEGLADRAPFTRAPCATGDVCADEDVRTHEELARAFAGLAERRPLMIGVDGLRHADDESLRLLLFLARRLRSAPVLLVLADGPADARERQRLLAGLSRLPHVHRSTLAPLSAAGTARLVAKRLGPEAGLRLGPGLHEYSGGSPLLLEALIEDECTPDGHGFALAVQNCLHGSEPVHLRTARALAVLGEDARPADVTRLTGVDGAASLSALRAAGLLDGMWFRHPGAQAAVLEDIPPQDRRELHRRAADLRHETAAPAPAVARHLLAADHTREPWAPAVLSEAAEQALLDDRPGMAVECLRLAHRAHGDERDRAAIRARLAQAEWQLNPAAAARHLAPLVAAVRADRLGVRDATVLVKHLLWHGRDAEAADVLAHLRAHAGHARGRDGGGLHDLETWLAYRHPPLARDRRAPEPPDAVTAPRIDPVLRSAAVLSGALSRNRPHGAADHAERTLRDLVLNRRDPWAEEAAMTALQVLILADRLDATVHWCDRLAAEAEARTVPTVRALFAAARAEVALRLGDPRPAAEHARAALTHLPPQAWGVTVGLPFGTLILAVLRMGDHDEAARQLARPVPDGADRSFAGVYHRYARGHHRMATGHLHAALTDFLTCGDLVRDWGLDAAGLIPWRTDAATAWVRLGKRDQARRLIREQLGRPGAHASRVRGPALRVLASAGPSDRRLPLLTEALELAEASGDRYEQTLVLADLGRAHLAGGDRRRARLLLRQALHLAELGGMAALSRDLLAVSHDLGGPSARAAGPAGGAGIAALTESERRVAALAVLGYTNREIADRLFITLSTVEQHLTRVYRKLGIRDRRELPAELRTTTRSAAG</sequence>
<dbReference type="Proteomes" id="UP000294513">
    <property type="component" value="Unassembled WGS sequence"/>
</dbReference>
<comment type="caution">
    <text evidence="4">The sequence shown here is derived from an EMBL/GenBank/DDBJ whole genome shotgun (WGS) entry which is preliminary data.</text>
</comment>
<dbReference type="GO" id="GO:0004016">
    <property type="term" value="F:adenylate cyclase activity"/>
    <property type="evidence" value="ECO:0007669"/>
    <property type="project" value="TreeGrafter"/>
</dbReference>
<dbReference type="AlphaFoldDB" id="A0A4R5B4B4"/>
<dbReference type="EMBL" id="SMKU01000143">
    <property type="protein sequence ID" value="TDD81058.1"/>
    <property type="molecule type" value="Genomic_DNA"/>
</dbReference>
<dbReference type="PROSITE" id="PS50043">
    <property type="entry name" value="HTH_LUXR_2"/>
    <property type="match status" value="1"/>
</dbReference>
<dbReference type="InterPro" id="IPR000792">
    <property type="entry name" value="Tscrpt_reg_LuxR_C"/>
</dbReference>
<dbReference type="GO" id="GO:0005524">
    <property type="term" value="F:ATP binding"/>
    <property type="evidence" value="ECO:0007669"/>
    <property type="project" value="UniProtKB-KW"/>
</dbReference>
<dbReference type="PANTHER" id="PTHR16305">
    <property type="entry name" value="TESTICULAR SOLUBLE ADENYLYL CYCLASE"/>
    <property type="match status" value="1"/>
</dbReference>